<dbReference type="RefSeq" id="WP_258217281.1">
    <property type="nucleotide sequence ID" value="NZ_JANQBD010000031.1"/>
</dbReference>
<organism evidence="3 4">
    <name type="scientific">Paenibacillus radicis</name>
    <name type="common">ex Xue et al. 2023</name>
    <dbReference type="NCBI Taxonomy" id="2972489"/>
    <lineage>
        <taxon>Bacteria</taxon>
        <taxon>Bacillati</taxon>
        <taxon>Bacillota</taxon>
        <taxon>Bacilli</taxon>
        <taxon>Bacillales</taxon>
        <taxon>Paenibacillaceae</taxon>
        <taxon>Paenibacillus</taxon>
    </lineage>
</organism>
<dbReference type="InterPro" id="IPR002901">
    <property type="entry name" value="MGlyc_endo_b_GlcNAc-like_dom"/>
</dbReference>
<protein>
    <submittedName>
        <fullName evidence="3">Glucosaminidase domain-containing protein</fullName>
    </submittedName>
</protein>
<comment type="caution">
    <text evidence="3">The sequence shown here is derived from an EMBL/GenBank/DDBJ whole genome shotgun (WGS) entry which is preliminary data.</text>
</comment>
<accession>A0ABT1YRD9</accession>
<dbReference type="Pfam" id="PF01832">
    <property type="entry name" value="Glucosaminidase"/>
    <property type="match status" value="1"/>
</dbReference>
<keyword evidence="1" id="KW-0378">Hydrolase</keyword>
<name>A0ABT1YRD9_9BACL</name>
<dbReference type="Proteomes" id="UP001300012">
    <property type="component" value="Unassembled WGS sequence"/>
</dbReference>
<evidence type="ECO:0000313" key="3">
    <source>
        <dbReference type="EMBL" id="MCR8635736.1"/>
    </source>
</evidence>
<evidence type="ECO:0000259" key="2">
    <source>
        <dbReference type="SMART" id="SM00047"/>
    </source>
</evidence>
<dbReference type="PANTHER" id="PTHR33308">
    <property type="entry name" value="PEPTIDOGLYCAN HYDROLASE FLGJ"/>
    <property type="match status" value="1"/>
</dbReference>
<dbReference type="InterPro" id="IPR051056">
    <property type="entry name" value="Glycosyl_Hydrolase_73"/>
</dbReference>
<gene>
    <name evidence="3" type="ORF">NV381_31475</name>
</gene>
<dbReference type="Gene3D" id="4.10.80.30">
    <property type="entry name" value="DNA polymerase, domain 6"/>
    <property type="match status" value="1"/>
</dbReference>
<proteinExistence type="predicted"/>
<reference evidence="3 4" key="1">
    <citation type="submission" date="2022-08" db="EMBL/GenBank/DDBJ databases">
        <title>Paenibacillus endoradicis sp. nov., Paenibacillus radicibacter sp. nov and Paenibacillus pararadicis sp. nov., three cold-adapted plant growth-promoting bacteria isolated from root of Larix gmelinii in Great Khingan.</title>
        <authorList>
            <person name="Xue H."/>
        </authorList>
    </citation>
    <scope>NUCLEOTIDE SEQUENCE [LARGE SCALE GENOMIC DNA]</scope>
    <source>
        <strain evidence="3 4">N5-1-1-5</strain>
    </source>
</reference>
<dbReference type="PRINTS" id="PR01002">
    <property type="entry name" value="FLGFLGJ"/>
</dbReference>
<evidence type="ECO:0000313" key="4">
    <source>
        <dbReference type="Proteomes" id="UP001300012"/>
    </source>
</evidence>
<sequence length="205" mass="23602">MTRQEFIAVIAPIAVQLRREGSPILPSVRISQAMLETGCVLHTWNNLVGYKVGSGQPNGFWKGASVSTKTWEVYDGVRVDGVQANWRAYDCIEDCFRDQDILFQWSRYERVRDALTAQEQTNALYLCGYATDPVYAQKLNSFISSFELNQYDKEVDEPMLDKGVAETIINTWISPAWIETKDQEHKDYLHWLANELRKASRQQVE</sequence>
<dbReference type="PANTHER" id="PTHR33308:SF9">
    <property type="entry name" value="PEPTIDOGLYCAN HYDROLASE FLGJ"/>
    <property type="match status" value="1"/>
</dbReference>
<dbReference type="SMART" id="SM00047">
    <property type="entry name" value="LYZ2"/>
    <property type="match status" value="1"/>
</dbReference>
<feature type="domain" description="Mannosyl-glycoprotein endo-beta-N-acetylglucosamidase-like" evidence="2">
    <location>
        <begin position="2"/>
        <end position="152"/>
    </location>
</feature>
<keyword evidence="4" id="KW-1185">Reference proteome</keyword>
<dbReference type="Gene3D" id="1.10.530.10">
    <property type="match status" value="1"/>
</dbReference>
<evidence type="ECO:0000256" key="1">
    <source>
        <dbReference type="ARBA" id="ARBA00022801"/>
    </source>
</evidence>
<dbReference type="EMBL" id="JANQBD010000031">
    <property type="protein sequence ID" value="MCR8635736.1"/>
    <property type="molecule type" value="Genomic_DNA"/>
</dbReference>